<dbReference type="AlphaFoldDB" id="A0A150RC87"/>
<feature type="region of interest" description="Disordered" evidence="5">
    <location>
        <begin position="206"/>
        <end position="225"/>
    </location>
</feature>
<dbReference type="Pfam" id="PF00440">
    <property type="entry name" value="TetR_N"/>
    <property type="match status" value="1"/>
</dbReference>
<evidence type="ECO:0000259" key="6">
    <source>
        <dbReference type="PROSITE" id="PS50977"/>
    </source>
</evidence>
<keyword evidence="2 4" id="KW-0238">DNA-binding</keyword>
<dbReference type="Gene3D" id="1.10.357.10">
    <property type="entry name" value="Tetracycline Repressor, domain 2"/>
    <property type="match status" value="1"/>
</dbReference>
<dbReference type="Pfam" id="PF16925">
    <property type="entry name" value="TetR_C_13"/>
    <property type="match status" value="1"/>
</dbReference>
<keyword evidence="1" id="KW-0805">Transcription regulation</keyword>
<dbReference type="SUPFAM" id="SSF48498">
    <property type="entry name" value="Tetracyclin repressor-like, C-terminal domain"/>
    <property type="match status" value="1"/>
</dbReference>
<dbReference type="PANTHER" id="PTHR47506:SF1">
    <property type="entry name" value="HTH-TYPE TRANSCRIPTIONAL REGULATOR YJDC"/>
    <property type="match status" value="1"/>
</dbReference>
<feature type="domain" description="HTH tetR-type" evidence="6">
    <location>
        <begin position="17"/>
        <end position="77"/>
    </location>
</feature>
<dbReference type="PROSITE" id="PS50977">
    <property type="entry name" value="HTH_TETR_2"/>
    <property type="match status" value="1"/>
</dbReference>
<dbReference type="InterPro" id="IPR009057">
    <property type="entry name" value="Homeodomain-like_sf"/>
</dbReference>
<evidence type="ECO:0000256" key="5">
    <source>
        <dbReference type="SAM" id="MobiDB-lite"/>
    </source>
</evidence>
<sequence length="225" mass="23819">MKKATGALQRGRGRPRSFDQEAALERAMVLFWERGYEGTSLDELSAAMGISPSSLYATFGGKEQLFRAAVDRYLAGRGGYIDRIVAEEPTARGAVQRLLETAADELTRPDHPPGCMIALAGTQCSPGARPVQGLLRGYRETWHSGFEARIQRAVEAGELAPDTDAAALATFYVTVLLGMSVQARDGASRESLRAAVEVAMRAWPGAPGSPALGPAATSRTGIGPG</sequence>
<dbReference type="InterPro" id="IPR036271">
    <property type="entry name" value="Tet_transcr_reg_TetR-rel_C_sf"/>
</dbReference>
<proteinExistence type="predicted"/>
<evidence type="ECO:0000313" key="8">
    <source>
        <dbReference type="Proteomes" id="UP000075515"/>
    </source>
</evidence>
<evidence type="ECO:0000256" key="4">
    <source>
        <dbReference type="PROSITE-ProRule" id="PRU00335"/>
    </source>
</evidence>
<feature type="DNA-binding region" description="H-T-H motif" evidence="4">
    <location>
        <begin position="40"/>
        <end position="59"/>
    </location>
</feature>
<dbReference type="SUPFAM" id="SSF46689">
    <property type="entry name" value="Homeodomain-like"/>
    <property type="match status" value="1"/>
</dbReference>
<dbReference type="EMBL" id="JEMC01003862">
    <property type="protein sequence ID" value="KYF77909.1"/>
    <property type="molecule type" value="Genomic_DNA"/>
</dbReference>
<comment type="caution">
    <text evidence="7">The sequence shown here is derived from an EMBL/GenBank/DDBJ whole genome shotgun (WGS) entry which is preliminary data.</text>
</comment>
<protein>
    <submittedName>
        <fullName evidence="7">TetR family transcriptional regulator</fullName>
    </submittedName>
</protein>
<name>A0A150RC87_SORCE</name>
<dbReference type="GO" id="GO:0003677">
    <property type="term" value="F:DNA binding"/>
    <property type="evidence" value="ECO:0007669"/>
    <property type="project" value="UniProtKB-UniRule"/>
</dbReference>
<organism evidence="7 8">
    <name type="scientific">Sorangium cellulosum</name>
    <name type="common">Polyangium cellulosum</name>
    <dbReference type="NCBI Taxonomy" id="56"/>
    <lineage>
        <taxon>Bacteria</taxon>
        <taxon>Pseudomonadati</taxon>
        <taxon>Myxococcota</taxon>
        <taxon>Polyangia</taxon>
        <taxon>Polyangiales</taxon>
        <taxon>Polyangiaceae</taxon>
        <taxon>Sorangium</taxon>
    </lineage>
</organism>
<evidence type="ECO:0000256" key="3">
    <source>
        <dbReference type="ARBA" id="ARBA00023163"/>
    </source>
</evidence>
<feature type="compositionally biased region" description="Low complexity" evidence="5">
    <location>
        <begin position="206"/>
        <end position="216"/>
    </location>
</feature>
<evidence type="ECO:0000256" key="2">
    <source>
        <dbReference type="ARBA" id="ARBA00023125"/>
    </source>
</evidence>
<dbReference type="Gene3D" id="1.10.10.60">
    <property type="entry name" value="Homeodomain-like"/>
    <property type="match status" value="1"/>
</dbReference>
<accession>A0A150RC87</accession>
<dbReference type="PRINTS" id="PR00455">
    <property type="entry name" value="HTHTETR"/>
</dbReference>
<dbReference type="Proteomes" id="UP000075515">
    <property type="component" value="Unassembled WGS sequence"/>
</dbReference>
<dbReference type="InterPro" id="IPR011075">
    <property type="entry name" value="TetR_C"/>
</dbReference>
<gene>
    <name evidence="7" type="ORF">BE18_21765</name>
</gene>
<evidence type="ECO:0000313" key="7">
    <source>
        <dbReference type="EMBL" id="KYF77909.1"/>
    </source>
</evidence>
<evidence type="ECO:0000256" key="1">
    <source>
        <dbReference type="ARBA" id="ARBA00023015"/>
    </source>
</evidence>
<dbReference type="PANTHER" id="PTHR47506">
    <property type="entry name" value="TRANSCRIPTIONAL REGULATORY PROTEIN"/>
    <property type="match status" value="1"/>
</dbReference>
<reference evidence="7 8" key="1">
    <citation type="submission" date="2014-02" db="EMBL/GenBank/DDBJ databases">
        <title>The small core and large imbalanced accessory genome model reveals a collaborative survival strategy of Sorangium cellulosum strains in nature.</title>
        <authorList>
            <person name="Han K."/>
            <person name="Peng R."/>
            <person name="Blom J."/>
            <person name="Li Y.-Z."/>
        </authorList>
    </citation>
    <scope>NUCLEOTIDE SEQUENCE [LARGE SCALE GENOMIC DNA]</scope>
    <source>
        <strain evidence="7 8">So0149</strain>
    </source>
</reference>
<keyword evidence="3" id="KW-0804">Transcription</keyword>
<dbReference type="InterPro" id="IPR001647">
    <property type="entry name" value="HTH_TetR"/>
</dbReference>